<dbReference type="InterPro" id="IPR000994">
    <property type="entry name" value="Pept_M24"/>
</dbReference>
<feature type="domain" description="Creatinase N-terminal" evidence="2">
    <location>
        <begin position="11"/>
        <end position="135"/>
    </location>
</feature>
<dbReference type="Proteomes" id="UP001071230">
    <property type="component" value="Unassembled WGS sequence"/>
</dbReference>
<dbReference type="InterPro" id="IPR036005">
    <property type="entry name" value="Creatinase/aminopeptidase-like"/>
</dbReference>
<gene>
    <name evidence="3" type="ORF">DEACI_0686</name>
    <name evidence="4" type="ORF">DEACI_2278</name>
</gene>
<dbReference type="InterPro" id="IPR050659">
    <property type="entry name" value="Peptidase_M24B"/>
</dbReference>
<dbReference type="AlphaFoldDB" id="A0A8S0XV61"/>
<dbReference type="GO" id="GO:0016787">
    <property type="term" value="F:hydrolase activity"/>
    <property type="evidence" value="ECO:0007669"/>
    <property type="project" value="UniProtKB-KW"/>
</dbReference>
<organism evidence="3">
    <name type="scientific">Acididesulfobacillus acetoxydans</name>
    <dbReference type="NCBI Taxonomy" id="1561005"/>
    <lineage>
        <taxon>Bacteria</taxon>
        <taxon>Bacillati</taxon>
        <taxon>Bacillota</taxon>
        <taxon>Clostridia</taxon>
        <taxon>Eubacteriales</taxon>
        <taxon>Peptococcaceae</taxon>
        <taxon>Acididesulfobacillus</taxon>
    </lineage>
</organism>
<evidence type="ECO:0000313" key="3">
    <source>
        <dbReference type="EMBL" id="CAA7600037.1"/>
    </source>
</evidence>
<keyword evidence="5" id="KW-1185">Reference proteome</keyword>
<dbReference type="Gene3D" id="3.90.230.10">
    <property type="entry name" value="Creatinase/methionine aminopeptidase superfamily"/>
    <property type="match status" value="1"/>
</dbReference>
<sequence>MKVPSFELQVRVARLQDHLRAQGIDGALLVQRADTLYYSGTAQNVHLYIPRAGRPLVLAYRDFARAQSESSWGVVPLTGLSKLPEFIEGAGNPLPNVLGLEFDVLPVSQFERYRRLWPEAVFRDISAAIRHQRAVKSDWELERLKEAAEIYPQLLVYAREILRPGMTELELEGLLEGKARALGHGGFVRTRGFGSEFHFGAVTAGARAAVAGAFDGPVVGAGLSPEHPGGASVAGIAEGEPIVVDTVSVVRGYQIDQTRMFVLGRLSPELTEAYRVACEIEERLRRLLLPGRVAGQVYEEVLTWVKDNTPYAENFMGFAHSRVSFVGHGVGLELDELPTISRGAKDILVPGMVIAIEPKFVFPGVGVVGIEDTVVVEGSTGASFLSKAPRELQIVRAEGDAGGQKADETLR</sequence>
<reference evidence="4" key="1">
    <citation type="submission" date="2014-11" db="EMBL/GenBank/DDBJ databases">
        <authorList>
            <person name="Hornung B.V."/>
        </authorList>
    </citation>
    <scope>NUCLEOTIDE SEQUENCE</scope>
    <source>
        <strain evidence="4">INE</strain>
    </source>
</reference>
<dbReference type="PANTHER" id="PTHR46112:SF2">
    <property type="entry name" value="XAA-PRO AMINOPEPTIDASE P-RELATED"/>
    <property type="match status" value="1"/>
</dbReference>
<dbReference type="Proteomes" id="UP000836597">
    <property type="component" value="Chromosome"/>
</dbReference>
<protein>
    <submittedName>
        <fullName evidence="3">Creatinase/Aminopeptidase P/Spt16, N-terminal</fullName>
        <ecNumber evidence="3">3.-.-.-</ecNumber>
    </submittedName>
    <submittedName>
        <fullName evidence="4">Metallopeptidase M24 protein</fullName>
    </submittedName>
</protein>
<accession>A0A8S0XV61</accession>
<evidence type="ECO:0000313" key="4">
    <source>
        <dbReference type="EMBL" id="CEJ07812.1"/>
    </source>
</evidence>
<keyword evidence="3" id="KW-0378">Hydrolase</keyword>
<dbReference type="Pfam" id="PF00557">
    <property type="entry name" value="Peptidase_M24"/>
    <property type="match status" value="1"/>
</dbReference>
<dbReference type="SUPFAM" id="SSF55920">
    <property type="entry name" value="Creatinase/aminopeptidase"/>
    <property type="match status" value="1"/>
</dbReference>
<dbReference type="SUPFAM" id="SSF53092">
    <property type="entry name" value="Creatinase/prolidase N-terminal domain"/>
    <property type="match status" value="1"/>
</dbReference>
<proteinExistence type="predicted"/>
<reference evidence="3" key="2">
    <citation type="submission" date="2020-01" db="EMBL/GenBank/DDBJ databases">
        <authorList>
            <person name="Hornung B."/>
        </authorList>
    </citation>
    <scope>NUCLEOTIDE SEQUENCE</scope>
    <source>
        <strain evidence="3">PacBioINE</strain>
    </source>
</reference>
<dbReference type="KEGG" id="aacx:DEACI_0686"/>
<evidence type="ECO:0000259" key="1">
    <source>
        <dbReference type="Pfam" id="PF00557"/>
    </source>
</evidence>
<dbReference type="Gene3D" id="3.40.350.10">
    <property type="entry name" value="Creatinase/prolidase N-terminal domain"/>
    <property type="match status" value="1"/>
</dbReference>
<evidence type="ECO:0000313" key="5">
    <source>
        <dbReference type="Proteomes" id="UP001071230"/>
    </source>
</evidence>
<dbReference type="PANTHER" id="PTHR46112">
    <property type="entry name" value="AMINOPEPTIDASE"/>
    <property type="match status" value="1"/>
</dbReference>
<dbReference type="Pfam" id="PF01321">
    <property type="entry name" value="Creatinase_N"/>
    <property type="match status" value="1"/>
</dbReference>
<evidence type="ECO:0000259" key="2">
    <source>
        <dbReference type="Pfam" id="PF01321"/>
    </source>
</evidence>
<dbReference type="RefSeq" id="WP_240983771.1">
    <property type="nucleotide sequence ID" value="NZ_CDGJ01000066.1"/>
</dbReference>
<dbReference type="EMBL" id="LR746496">
    <property type="protein sequence ID" value="CAA7600037.1"/>
    <property type="molecule type" value="Genomic_DNA"/>
</dbReference>
<dbReference type="InterPro" id="IPR000587">
    <property type="entry name" value="Creatinase_N"/>
</dbReference>
<dbReference type="CDD" id="cd01066">
    <property type="entry name" value="APP_MetAP"/>
    <property type="match status" value="1"/>
</dbReference>
<dbReference type="EMBL" id="CDGJ01000066">
    <property type="protein sequence ID" value="CEJ07812.1"/>
    <property type="molecule type" value="Genomic_DNA"/>
</dbReference>
<dbReference type="InterPro" id="IPR029149">
    <property type="entry name" value="Creatin/AminoP/Spt16_N"/>
</dbReference>
<feature type="domain" description="Peptidase M24" evidence="1">
    <location>
        <begin position="142"/>
        <end position="377"/>
    </location>
</feature>
<name>A0A8S0XV61_9FIRM</name>
<dbReference type="EC" id="3.-.-.-" evidence="3"/>